<name>A0A1H5RS36_9VIBR</name>
<sequence length="554" mass="63056">MFKVSSNRCKSDISVINALKGFNVGLWLMTENGEVQVFCSRLYTELGVKLNNTDFQSWILLIHEEDRDRYLTAALQEFDSRKPNEQTTVRYRVKKPDASYCWVEETSVMFKEGSSNYLVGMLRDISPFLNLDLRVSESVFRDRQSGLLNQEKLEIDVDARMGSIALITIYVDELRSQIHNYGDLAGMDFIELIKSCFVVFDEHCCLFYRNSVETFSVLITGDVTEAQVSQLCEAFIAELEQSGDGRSELLARRVYLGGYISRDPKQTASSVIWWSSQTCDYAFKKQSQKWAICSSLVHDEVSRYLHINTHLEEALLSGAITVSYQPIVDKDSQRLVSFEALARWDTYEYGHISPIDFIKVAESKGLIGLLGEVVLLDACEFIKKYNQSWASDIKVNVNVSVLQLIDPYFPEKAKSIVESCDLKPEQVVLELTESVLLEDKFIASEQLMQLKESGFVLAMDDFGSGHSSIISFFKYPFDQLKIDKELVHRAVEDARTSSYVMFLYTLCSEQGICLTLEGIESQLYLNSYNYIGSCNIQGYHISMPLTRLAAFDFG</sequence>
<protein>
    <submittedName>
        <fullName evidence="2">EAL domain, c-di-GMP-specific phosphodiesterase class I (Or its enzymatically inactive variant)</fullName>
    </submittedName>
</protein>
<dbReference type="PANTHER" id="PTHR33121">
    <property type="entry name" value="CYCLIC DI-GMP PHOSPHODIESTERASE PDEF"/>
    <property type="match status" value="1"/>
</dbReference>
<dbReference type="Gene3D" id="3.30.450.20">
    <property type="entry name" value="PAS domain"/>
    <property type="match status" value="1"/>
</dbReference>
<reference evidence="3" key="1">
    <citation type="submission" date="2016-10" db="EMBL/GenBank/DDBJ databases">
        <authorList>
            <person name="Varghese N."/>
            <person name="Submissions S."/>
        </authorList>
    </citation>
    <scope>NUCLEOTIDE SEQUENCE [LARGE SCALE GENOMIC DNA]</scope>
    <source>
        <strain evidence="3">CGMCC 1.7062</strain>
    </source>
</reference>
<dbReference type="EMBL" id="FNVG01000001">
    <property type="protein sequence ID" value="SEF41166.1"/>
    <property type="molecule type" value="Genomic_DNA"/>
</dbReference>
<dbReference type="SUPFAM" id="SSF55785">
    <property type="entry name" value="PYP-like sensor domain (PAS domain)"/>
    <property type="match status" value="1"/>
</dbReference>
<dbReference type="Pfam" id="PF08447">
    <property type="entry name" value="PAS_3"/>
    <property type="match status" value="1"/>
</dbReference>
<dbReference type="Proteomes" id="UP000236721">
    <property type="component" value="Unassembled WGS sequence"/>
</dbReference>
<dbReference type="InterPro" id="IPR001633">
    <property type="entry name" value="EAL_dom"/>
</dbReference>
<dbReference type="PROSITE" id="PS50883">
    <property type="entry name" value="EAL"/>
    <property type="match status" value="1"/>
</dbReference>
<evidence type="ECO:0000313" key="2">
    <source>
        <dbReference type="EMBL" id="SEF41166.1"/>
    </source>
</evidence>
<dbReference type="InterPro" id="IPR035965">
    <property type="entry name" value="PAS-like_dom_sf"/>
</dbReference>
<dbReference type="InterPro" id="IPR035919">
    <property type="entry name" value="EAL_sf"/>
</dbReference>
<dbReference type="Gene3D" id="3.20.20.450">
    <property type="entry name" value="EAL domain"/>
    <property type="match status" value="1"/>
</dbReference>
<dbReference type="InterPro" id="IPR050706">
    <property type="entry name" value="Cyclic-di-GMP_PDE-like"/>
</dbReference>
<gene>
    <name evidence="2" type="ORF">SAMN04488244_10196</name>
</gene>
<keyword evidence="3" id="KW-1185">Reference proteome</keyword>
<dbReference type="CDD" id="cd01948">
    <property type="entry name" value="EAL"/>
    <property type="match status" value="1"/>
</dbReference>
<evidence type="ECO:0000313" key="3">
    <source>
        <dbReference type="Proteomes" id="UP000236721"/>
    </source>
</evidence>
<dbReference type="InterPro" id="IPR013655">
    <property type="entry name" value="PAS_fold_3"/>
</dbReference>
<evidence type="ECO:0000259" key="1">
    <source>
        <dbReference type="PROSITE" id="PS50883"/>
    </source>
</evidence>
<feature type="domain" description="EAL" evidence="1">
    <location>
        <begin position="304"/>
        <end position="554"/>
    </location>
</feature>
<dbReference type="SMART" id="SM00052">
    <property type="entry name" value="EAL"/>
    <property type="match status" value="1"/>
</dbReference>
<dbReference type="GO" id="GO:0071111">
    <property type="term" value="F:cyclic-guanylate-specific phosphodiesterase activity"/>
    <property type="evidence" value="ECO:0007669"/>
    <property type="project" value="InterPro"/>
</dbReference>
<dbReference type="SUPFAM" id="SSF141868">
    <property type="entry name" value="EAL domain-like"/>
    <property type="match status" value="1"/>
</dbReference>
<proteinExistence type="predicted"/>
<dbReference type="Pfam" id="PF00563">
    <property type="entry name" value="EAL"/>
    <property type="match status" value="1"/>
</dbReference>
<accession>A0A1H5RS36</accession>
<organism evidence="2 3">
    <name type="scientific">Vibrio hangzhouensis</name>
    <dbReference type="NCBI Taxonomy" id="462991"/>
    <lineage>
        <taxon>Bacteria</taxon>
        <taxon>Pseudomonadati</taxon>
        <taxon>Pseudomonadota</taxon>
        <taxon>Gammaproteobacteria</taxon>
        <taxon>Vibrionales</taxon>
        <taxon>Vibrionaceae</taxon>
        <taxon>Vibrio</taxon>
    </lineage>
</organism>
<dbReference type="AlphaFoldDB" id="A0A1H5RS36"/>
<dbReference type="PANTHER" id="PTHR33121:SF79">
    <property type="entry name" value="CYCLIC DI-GMP PHOSPHODIESTERASE PDED-RELATED"/>
    <property type="match status" value="1"/>
</dbReference>